<dbReference type="SUPFAM" id="SSF81321">
    <property type="entry name" value="Family A G protein-coupled receptor-like"/>
    <property type="match status" value="1"/>
</dbReference>
<feature type="domain" description="Follistatin-like" evidence="3">
    <location>
        <begin position="148"/>
        <end position="170"/>
    </location>
</feature>
<dbReference type="Proteomes" id="UP000271162">
    <property type="component" value="Unassembled WGS sequence"/>
</dbReference>
<dbReference type="OMA" id="CKGRNER"/>
<feature type="transmembrane region" description="Helical" evidence="2">
    <location>
        <begin position="74"/>
        <end position="96"/>
    </location>
</feature>
<feature type="compositionally biased region" description="Pro residues" evidence="1">
    <location>
        <begin position="514"/>
        <end position="523"/>
    </location>
</feature>
<keyword evidence="2" id="KW-0812">Transmembrane</keyword>
<sequence length="871" mass="91143">MSTNGASSWVTATHSSFLLILGDLAAIQSASSKGNSLKGGELVLTLQHFLVSLVFLFGFIYWDFIDVWDRTLVVNFFSNLIWIIINGMNPFIYLLVNRRLRVSLMRLFSRNTKRVERTITVLHAILLSAIIACASSLPYIPAGEDGKSCAATLCEMGMVCVQSVSGAKCVAKDPTPPYEQYPTMVNNGYRPSPQSDTPPGGLIGGTPASPRCKGRNERYYACKPCESTCTAWVLKQAPSCPNRKCTPGCACIPNWHRKNQPGYWTGTCVRPTWCNPITQTKTVVKTVQPTRTVPGPIAASDPCKTTVCTYGSICRVDGGKAVCVKTNTPAPSGPSYPANRPSNPPPTYNARPSGPAPPSPRPSNPGPAKPSYPAPSNPGPARPSYPAPSNPRPSSPSPNQPRPANPGTSNPRPANPPPYNPRPSNPAPAYPSPSNPGPSYPSPANPGPANPGPSPPAQPSYPSPAYPPATQAPYPPSQPAQPPASSQPAYPPARPSPPTYGQQPAQPPASSQPAYPPSRPSPPTYGQQPAQQPPSTQPGYQPSRPSPPVYGQQPSAPAGNQPIRPVAPPTYGAQQPSYGQRPVNIGTPGVPVIPTDPFSASGPVAPNPGYRSNVPVYSDPARLGPTKCAVNEVLTQCGGCEKQCQAGQPPKPAPVCTRPNPCARQCKCKPGFARVNKVCTSENLCHTNYRPPLTTVTKTVVKTLPPKTVTSAPAPNKNPCASVNCGAGATCQNSNGRAVCTNPPANPCANVVCVTGKKCQVSNGKGVCVLTGGPAPPAGTPAPPTSAPGTTYSPPAGCTPACGPGLACRNGICYNANRLSDSTGAAQPPCLAKCSANERCVLQSDDNSCYNPPCPARPTCVRIYIQPGHPR</sequence>
<dbReference type="EMBL" id="UYSL01020530">
    <property type="protein sequence ID" value="VDL75050.1"/>
    <property type="molecule type" value="Genomic_DNA"/>
</dbReference>
<feature type="transmembrane region" description="Helical" evidence="2">
    <location>
        <begin position="39"/>
        <end position="62"/>
    </location>
</feature>
<feature type="region of interest" description="Disordered" evidence="1">
    <location>
        <begin position="328"/>
        <end position="584"/>
    </location>
</feature>
<evidence type="ECO:0000259" key="3">
    <source>
        <dbReference type="SMART" id="SM00274"/>
    </source>
</evidence>
<feature type="compositionally biased region" description="Pro residues" evidence="1">
    <location>
        <begin position="354"/>
        <end position="404"/>
    </location>
</feature>
<feature type="compositionally biased region" description="Pro residues" evidence="1">
    <location>
        <begin position="473"/>
        <end position="482"/>
    </location>
</feature>
<feature type="domain" description="Follistatin-like" evidence="3">
    <location>
        <begin position="302"/>
        <end position="324"/>
    </location>
</feature>
<evidence type="ECO:0000256" key="2">
    <source>
        <dbReference type="SAM" id="Phobius"/>
    </source>
</evidence>
<feature type="compositionally biased region" description="Pro residues" evidence="1">
    <location>
        <begin position="489"/>
        <end position="498"/>
    </location>
</feature>
<evidence type="ECO:0000256" key="1">
    <source>
        <dbReference type="SAM" id="MobiDB-lite"/>
    </source>
</evidence>
<dbReference type="WBParaSite" id="NBR_0001146001-mRNA-1">
    <property type="protein sequence ID" value="NBR_0001146001-mRNA-1"/>
    <property type="gene ID" value="NBR_0001146001"/>
</dbReference>
<keyword evidence="2" id="KW-1133">Transmembrane helix</keyword>
<feature type="domain" description="Follistatin-like" evidence="3">
    <location>
        <begin position="719"/>
        <end position="741"/>
    </location>
</feature>
<organism evidence="6">
    <name type="scientific">Nippostrongylus brasiliensis</name>
    <name type="common">Rat hookworm</name>
    <dbReference type="NCBI Taxonomy" id="27835"/>
    <lineage>
        <taxon>Eukaryota</taxon>
        <taxon>Metazoa</taxon>
        <taxon>Ecdysozoa</taxon>
        <taxon>Nematoda</taxon>
        <taxon>Chromadorea</taxon>
        <taxon>Rhabditida</taxon>
        <taxon>Rhabditina</taxon>
        <taxon>Rhabditomorpha</taxon>
        <taxon>Strongyloidea</taxon>
        <taxon>Heligmosomidae</taxon>
        <taxon>Nippostrongylus</taxon>
    </lineage>
</organism>
<dbReference type="Gene3D" id="2.10.25.10">
    <property type="entry name" value="Laminin"/>
    <property type="match status" value="2"/>
</dbReference>
<accession>A0A158R0A8</accession>
<reference evidence="4 5" key="2">
    <citation type="submission" date="2018-11" db="EMBL/GenBank/DDBJ databases">
        <authorList>
            <consortium name="Pathogen Informatics"/>
        </authorList>
    </citation>
    <scope>NUCLEOTIDE SEQUENCE [LARGE SCALE GENOMIC DNA]</scope>
</reference>
<dbReference type="SMART" id="SM00274">
    <property type="entry name" value="FOLN"/>
    <property type="match status" value="4"/>
</dbReference>
<keyword evidence="5" id="KW-1185">Reference proteome</keyword>
<feature type="transmembrane region" description="Helical" evidence="2">
    <location>
        <begin position="117"/>
        <end position="140"/>
    </location>
</feature>
<feature type="domain" description="Follistatin-like" evidence="3">
    <location>
        <begin position="747"/>
        <end position="769"/>
    </location>
</feature>
<evidence type="ECO:0000313" key="4">
    <source>
        <dbReference type="EMBL" id="VDL75050.1"/>
    </source>
</evidence>
<dbReference type="STRING" id="27835.A0A158R0A8"/>
<proteinExistence type="predicted"/>
<evidence type="ECO:0000313" key="5">
    <source>
        <dbReference type="Proteomes" id="UP000271162"/>
    </source>
</evidence>
<name>A0A158R0A8_NIPBR</name>
<feature type="compositionally biased region" description="Low complexity" evidence="1">
    <location>
        <begin position="499"/>
        <end position="513"/>
    </location>
</feature>
<evidence type="ECO:0000313" key="6">
    <source>
        <dbReference type="WBParaSite" id="NBR_0001146001-mRNA-1"/>
    </source>
</evidence>
<gene>
    <name evidence="4" type="ORF">NBR_LOCUS11461</name>
</gene>
<keyword evidence="2" id="KW-0472">Membrane</keyword>
<dbReference type="AlphaFoldDB" id="A0A158R0A8"/>
<reference evidence="6" key="1">
    <citation type="submission" date="2016-04" db="UniProtKB">
        <authorList>
            <consortium name="WormBaseParasite"/>
        </authorList>
    </citation>
    <scope>IDENTIFICATION</scope>
</reference>
<protein>
    <submittedName>
        <fullName evidence="6">G_PROTEIN_RECEP_F1_2 domain-containing protein</fullName>
    </submittedName>
</protein>
<feature type="compositionally biased region" description="Pro residues" evidence="1">
    <location>
        <begin position="413"/>
        <end position="467"/>
    </location>
</feature>
<dbReference type="InterPro" id="IPR003645">
    <property type="entry name" value="Fol_N"/>
</dbReference>